<organism evidence="1 2">
    <name type="scientific">Hibiscus sabdariffa</name>
    <name type="common">roselle</name>
    <dbReference type="NCBI Taxonomy" id="183260"/>
    <lineage>
        <taxon>Eukaryota</taxon>
        <taxon>Viridiplantae</taxon>
        <taxon>Streptophyta</taxon>
        <taxon>Embryophyta</taxon>
        <taxon>Tracheophyta</taxon>
        <taxon>Spermatophyta</taxon>
        <taxon>Magnoliopsida</taxon>
        <taxon>eudicotyledons</taxon>
        <taxon>Gunneridae</taxon>
        <taxon>Pentapetalae</taxon>
        <taxon>rosids</taxon>
        <taxon>malvids</taxon>
        <taxon>Malvales</taxon>
        <taxon>Malvaceae</taxon>
        <taxon>Malvoideae</taxon>
        <taxon>Hibiscus</taxon>
    </lineage>
</organism>
<protein>
    <recommendedName>
        <fullName evidence="3">ISXO2-like transposase domain-containing protein</fullName>
    </recommendedName>
</protein>
<comment type="caution">
    <text evidence="1">The sequence shown here is derived from an EMBL/GenBank/DDBJ whole genome shotgun (WGS) entry which is preliminary data.</text>
</comment>
<evidence type="ECO:0000313" key="1">
    <source>
        <dbReference type="EMBL" id="KAK8556593.1"/>
    </source>
</evidence>
<gene>
    <name evidence="1" type="ORF">V6N12_002990</name>
</gene>
<dbReference type="Proteomes" id="UP001472677">
    <property type="component" value="Unassembled WGS sequence"/>
</dbReference>
<keyword evidence="2" id="KW-1185">Reference proteome</keyword>
<evidence type="ECO:0008006" key="3">
    <source>
        <dbReference type="Google" id="ProtNLM"/>
    </source>
</evidence>
<name>A0ABR2EAK5_9ROSI</name>
<reference evidence="1 2" key="1">
    <citation type="journal article" date="2024" name="G3 (Bethesda)">
        <title>Genome assembly of Hibiscus sabdariffa L. provides insights into metabolisms of medicinal natural products.</title>
        <authorList>
            <person name="Kim T."/>
        </authorList>
    </citation>
    <scope>NUCLEOTIDE SEQUENCE [LARGE SCALE GENOMIC DNA]</scope>
    <source>
        <strain evidence="1">TK-2024</strain>
        <tissue evidence="1">Old leaves</tissue>
    </source>
</reference>
<proteinExistence type="predicted"/>
<dbReference type="EMBL" id="JBBPBM010000017">
    <property type="protein sequence ID" value="KAK8556593.1"/>
    <property type="molecule type" value="Genomic_DNA"/>
</dbReference>
<sequence>MRLVMFQRFSPLKLLSVVDTRFASIIVMLKRFKLIKQGLQTMVISDEWNSYREDDMGKANFVKEKLVMGKFLYLRMCNLLWSPTNENLKSFRTFTTLAYLRDGSTKYFDFVFIGIRVTRLRYALVVAKHGSVNTNYAQGGVGVGT</sequence>
<accession>A0ABR2EAK5</accession>
<evidence type="ECO:0000313" key="2">
    <source>
        <dbReference type="Proteomes" id="UP001472677"/>
    </source>
</evidence>